<dbReference type="InterPro" id="IPR003737">
    <property type="entry name" value="GlcNAc_PI_deacetylase-related"/>
</dbReference>
<dbReference type="OrthoDB" id="9816564at2"/>
<keyword evidence="2" id="KW-1185">Reference proteome</keyword>
<dbReference type="SUPFAM" id="SSF102588">
    <property type="entry name" value="LmbE-like"/>
    <property type="match status" value="1"/>
</dbReference>
<dbReference type="RefSeq" id="WP_092745850.1">
    <property type="nucleotide sequence ID" value="NZ_FMZC01000021.1"/>
</dbReference>
<dbReference type="PANTHER" id="PTHR12993:SF29">
    <property type="entry name" value="BLR3841 PROTEIN"/>
    <property type="match status" value="1"/>
</dbReference>
<dbReference type="EMBL" id="FMZC01000021">
    <property type="protein sequence ID" value="SDE56687.1"/>
    <property type="molecule type" value="Genomic_DNA"/>
</dbReference>
<gene>
    <name evidence="1" type="ORF">SAMN05192589_12121</name>
</gene>
<evidence type="ECO:0000313" key="1">
    <source>
        <dbReference type="EMBL" id="SDE56687.1"/>
    </source>
</evidence>
<proteinExistence type="predicted"/>
<dbReference type="STRING" id="187868.SAMN05192589_12121"/>
<organism evidence="1 2">
    <name type="scientific">Paracidovorax valerianellae</name>
    <dbReference type="NCBI Taxonomy" id="187868"/>
    <lineage>
        <taxon>Bacteria</taxon>
        <taxon>Pseudomonadati</taxon>
        <taxon>Pseudomonadota</taxon>
        <taxon>Betaproteobacteria</taxon>
        <taxon>Burkholderiales</taxon>
        <taxon>Comamonadaceae</taxon>
        <taxon>Paracidovorax</taxon>
    </lineage>
</organism>
<dbReference type="Gene3D" id="3.40.50.10320">
    <property type="entry name" value="LmbE-like"/>
    <property type="match status" value="1"/>
</dbReference>
<accession>A0A1G7DZ12</accession>
<protein>
    <submittedName>
        <fullName evidence="1">N-acetylglucosaminyl deacetylase, LmbE family</fullName>
    </submittedName>
</protein>
<evidence type="ECO:0000313" key="2">
    <source>
        <dbReference type="Proteomes" id="UP000198781"/>
    </source>
</evidence>
<dbReference type="AlphaFoldDB" id="A0A1G7DZ12"/>
<name>A0A1G7DZ12_9BURK</name>
<dbReference type="Pfam" id="PF02585">
    <property type="entry name" value="PIG-L"/>
    <property type="match status" value="1"/>
</dbReference>
<sequence length="249" mass="26651">MDALIALHKPMARLPPAPARPKSALARPWLHTTPQSLVAPASRIVLVAPHPDDEVLALGGTVAQLARFGHEVLVYAVTDGEASHPGSGRWTPAQLLQTRPQESADALAQLGIAAHVIRLGLPDGGVAAQERSLAMQLQLLPTDTVFVPWRFDGHPDHEACARATLAAARTAGARCIEFPVWALVPEHEAHGRLRQRALQCIAVDAGLMRAKARAVQAFQSQIQPDGDAAPVLQPSALRAWSGRCEWVMA</sequence>
<dbReference type="Proteomes" id="UP000198781">
    <property type="component" value="Unassembled WGS sequence"/>
</dbReference>
<dbReference type="PANTHER" id="PTHR12993">
    <property type="entry name" value="N-ACETYLGLUCOSAMINYL-PHOSPHATIDYLINOSITOL DE-N-ACETYLASE-RELATED"/>
    <property type="match status" value="1"/>
</dbReference>
<dbReference type="GO" id="GO:0016811">
    <property type="term" value="F:hydrolase activity, acting on carbon-nitrogen (but not peptide) bonds, in linear amides"/>
    <property type="evidence" value="ECO:0007669"/>
    <property type="project" value="TreeGrafter"/>
</dbReference>
<dbReference type="InterPro" id="IPR024078">
    <property type="entry name" value="LmbE-like_dom_sf"/>
</dbReference>
<reference evidence="1 2" key="1">
    <citation type="submission" date="2016-10" db="EMBL/GenBank/DDBJ databases">
        <authorList>
            <person name="de Groot N.N."/>
        </authorList>
    </citation>
    <scope>NUCLEOTIDE SEQUENCE [LARGE SCALE GENOMIC DNA]</scope>
    <source>
        <strain evidence="1 2">DSM 16619</strain>
    </source>
</reference>